<evidence type="ECO:0000313" key="2">
    <source>
        <dbReference type="EMBL" id="KAG8572083.1"/>
    </source>
</evidence>
<dbReference type="PANTHER" id="PTHR45762">
    <property type="entry name" value="ZINC FINGER RNA-BINDING PROTEIN"/>
    <property type="match status" value="1"/>
</dbReference>
<feature type="compositionally biased region" description="Basic and acidic residues" evidence="1">
    <location>
        <begin position="299"/>
        <end position="309"/>
    </location>
</feature>
<organism evidence="2 3">
    <name type="scientific">Engystomops pustulosus</name>
    <name type="common">Tungara frog</name>
    <name type="synonym">Physalaemus pustulosus</name>
    <dbReference type="NCBI Taxonomy" id="76066"/>
    <lineage>
        <taxon>Eukaryota</taxon>
        <taxon>Metazoa</taxon>
        <taxon>Chordata</taxon>
        <taxon>Craniata</taxon>
        <taxon>Vertebrata</taxon>
        <taxon>Euteleostomi</taxon>
        <taxon>Amphibia</taxon>
        <taxon>Batrachia</taxon>
        <taxon>Anura</taxon>
        <taxon>Neobatrachia</taxon>
        <taxon>Hyloidea</taxon>
        <taxon>Leptodactylidae</taxon>
        <taxon>Leiuperinae</taxon>
        <taxon>Engystomops</taxon>
    </lineage>
</organism>
<feature type="compositionally biased region" description="Polar residues" evidence="1">
    <location>
        <begin position="286"/>
        <end position="298"/>
    </location>
</feature>
<dbReference type="EMBL" id="WNYA01000005">
    <property type="protein sequence ID" value="KAG8572086.1"/>
    <property type="molecule type" value="Genomic_DNA"/>
</dbReference>
<feature type="compositionally biased region" description="Basic and acidic residues" evidence="1">
    <location>
        <begin position="247"/>
        <end position="268"/>
    </location>
</feature>
<dbReference type="GO" id="GO:0003727">
    <property type="term" value="F:single-stranded RNA binding"/>
    <property type="evidence" value="ECO:0007669"/>
    <property type="project" value="TreeGrafter"/>
</dbReference>
<feature type="region of interest" description="Disordered" evidence="1">
    <location>
        <begin position="423"/>
        <end position="444"/>
    </location>
</feature>
<comment type="caution">
    <text evidence="2">The sequence shown here is derived from an EMBL/GenBank/DDBJ whole genome shotgun (WGS) entry which is preliminary data.</text>
</comment>
<accession>A0AAV7BHK2</accession>
<evidence type="ECO:0008006" key="4">
    <source>
        <dbReference type="Google" id="ProtNLM"/>
    </source>
</evidence>
<dbReference type="GO" id="GO:0071011">
    <property type="term" value="C:precatalytic spliceosome"/>
    <property type="evidence" value="ECO:0007669"/>
    <property type="project" value="TreeGrafter"/>
</dbReference>
<evidence type="ECO:0000313" key="3">
    <source>
        <dbReference type="Proteomes" id="UP000824782"/>
    </source>
</evidence>
<keyword evidence="3" id="KW-1185">Reference proteome</keyword>
<dbReference type="EMBL" id="WNYA01000005">
    <property type="protein sequence ID" value="KAG8572087.1"/>
    <property type="molecule type" value="Genomic_DNA"/>
</dbReference>
<protein>
    <recommendedName>
        <fullName evidence="4">C2H2-type domain-containing protein</fullName>
    </recommendedName>
</protein>
<name>A0AAV7BHK2_ENGPU</name>
<reference evidence="2" key="1">
    <citation type="thesis" date="2020" institute="ProQuest LLC" country="789 East Eisenhower Parkway, Ann Arbor, MI, USA">
        <title>Comparative Genomics and Chromosome Evolution.</title>
        <authorList>
            <person name="Mudd A.B."/>
        </authorList>
    </citation>
    <scope>NUCLEOTIDE SEQUENCE</scope>
    <source>
        <strain evidence="2">237g6f4</strain>
        <tissue evidence="2">Blood</tissue>
    </source>
</reference>
<dbReference type="GO" id="GO:0003725">
    <property type="term" value="F:double-stranded RNA binding"/>
    <property type="evidence" value="ECO:0007669"/>
    <property type="project" value="TreeGrafter"/>
</dbReference>
<dbReference type="PANTHER" id="PTHR45762:SF10">
    <property type="entry name" value="C2H2-TYPE DOMAIN-CONTAINING PROTEIN"/>
    <property type="match status" value="1"/>
</dbReference>
<sequence>MSAIKEHLSEKKKKTFFCKVCQVACLNRDGIYSHYKDEEHIEMEDAYYGGRYGKYFYSCLQDYILCPLRKEPLIGLQYIIQLYPEVDIEDAFRCSLCKVIGPLYFIMKHIESFKHRKNYLSIAYKNLFPLYSKKQKFYERNLAVRKHSIKVEQEEKTLIVNDSKSCSSRIGVKSDFQKYNIRRQEKLEEYKKKRSAYETQKNNILQYMETLVIASQEEAELVQNLTEELEVAINVYSLCTKPKYEKYTKRGREQSPEGDEERSSRHSDVGQSKKRNIWYEKEHKPSSSAGYSDEVQSISDKHSAGEEGKTSSSSWSASKDMILKVTFSTGSNSEAKILNIKQEPQELPTACPDREKLRFSDTLSESSEAKWRIPNVNSDIFKEVQAKRLRKHSTDVAKWESLFANHRPEMSPSIFTWSPSLNIKEESPSEENKEYETPSEGKKEHIRRASLEALSTFTLFSQGQEHGSASSETVSALRSPGFMFYTGNIFQNKSPGHKLKQSGDIDQELPCSSNSLCDEADTTVDTVVKHTESDQNKDKIIQDSQVKASYKHSSDVNANVAQASKLDHICHASSECSDVKVCEGKNLDTKAEGQDADPGVTGRMHASRRQLSPEVLQLLKGKDMSSIVHILKTLSPFYPALQELDLEVFAEVLSKTEAVTE</sequence>
<dbReference type="EMBL" id="WNYA01000005">
    <property type="protein sequence ID" value="KAG8572085.1"/>
    <property type="molecule type" value="Genomic_DNA"/>
</dbReference>
<proteinExistence type="predicted"/>
<gene>
    <name evidence="2" type="ORF">GDO81_011905</name>
</gene>
<dbReference type="AlphaFoldDB" id="A0AAV7BHK2"/>
<dbReference type="EMBL" id="WNYA01000005">
    <property type="protein sequence ID" value="KAG8572084.1"/>
    <property type="molecule type" value="Genomic_DNA"/>
</dbReference>
<dbReference type="EMBL" id="WNYA01000005">
    <property type="protein sequence ID" value="KAG8572083.1"/>
    <property type="molecule type" value="Genomic_DNA"/>
</dbReference>
<evidence type="ECO:0000256" key="1">
    <source>
        <dbReference type="SAM" id="MobiDB-lite"/>
    </source>
</evidence>
<dbReference type="Proteomes" id="UP000824782">
    <property type="component" value="Unassembled WGS sequence"/>
</dbReference>
<feature type="region of interest" description="Disordered" evidence="1">
    <location>
        <begin position="247"/>
        <end position="315"/>
    </location>
</feature>